<accession>A0AC34FG55</accession>
<dbReference type="WBParaSite" id="ES5_v2.g16333.t1">
    <property type="protein sequence ID" value="ES5_v2.g16333.t1"/>
    <property type="gene ID" value="ES5_v2.g16333"/>
</dbReference>
<name>A0AC34FG55_9BILA</name>
<evidence type="ECO:0000313" key="2">
    <source>
        <dbReference type="WBParaSite" id="ES5_v2.g16333.t1"/>
    </source>
</evidence>
<organism evidence="1 2">
    <name type="scientific">Panagrolaimus sp. ES5</name>
    <dbReference type="NCBI Taxonomy" id="591445"/>
    <lineage>
        <taxon>Eukaryota</taxon>
        <taxon>Metazoa</taxon>
        <taxon>Ecdysozoa</taxon>
        <taxon>Nematoda</taxon>
        <taxon>Chromadorea</taxon>
        <taxon>Rhabditida</taxon>
        <taxon>Tylenchina</taxon>
        <taxon>Panagrolaimomorpha</taxon>
        <taxon>Panagrolaimoidea</taxon>
        <taxon>Panagrolaimidae</taxon>
        <taxon>Panagrolaimus</taxon>
    </lineage>
</organism>
<sequence>MLCRESINSLDAFKNLPYAYDGCGILDTPKALKENIEVKIAQPDLNENLKKHLVDVNGILNIIITQTATHMLSDITRDDRSIRTCIEIILNEFPVTREEFVASGPGCLVETREYPSSYGLVTRDGNSKGVQIITGKNGAPQLAVSIDCSKKLFFPQKLNFGEFLNQFLINGKTYDDAEKLCFGLCLADNQGRINYFQNFVLLDDVQHAAMRKSSDIFALKDLEIIPGQQVSINALPKDVKESALKLNRFKPDERKKLIIQQIRKMKLNNKITAAFGITVKEEFLEGEYVYIAPPNIILGNNQTIFPDENNSFEIDCRNYIKKGKFDKLVLLATREDKELVWNSFIKIAKFATNNHGRRLHDMIIYESFDTWSRDASYWINAVGKFKESLVVCIDTNPESHDLLKWAGYKTGVVTQHIRLDTAKNVGSKTSQNICHKVNVKTSGFNNAIKFVS</sequence>
<protein>
    <submittedName>
        <fullName evidence="2">Uncharacterized protein</fullName>
    </submittedName>
</protein>
<dbReference type="Proteomes" id="UP000887579">
    <property type="component" value="Unplaced"/>
</dbReference>
<proteinExistence type="predicted"/>
<evidence type="ECO:0000313" key="1">
    <source>
        <dbReference type="Proteomes" id="UP000887579"/>
    </source>
</evidence>
<reference evidence="2" key="1">
    <citation type="submission" date="2022-11" db="UniProtKB">
        <authorList>
            <consortium name="WormBaseParasite"/>
        </authorList>
    </citation>
    <scope>IDENTIFICATION</scope>
</reference>